<dbReference type="InterPro" id="IPR045864">
    <property type="entry name" value="aa-tRNA-synth_II/BPL/LPL"/>
</dbReference>
<comment type="miscellaneous">
    <text evidence="5">In the reaction, the free carboxyl group of octanoic acid is attached via an amide linkage to the epsilon-amino group of a specific lysine residue of lipoyl domains of lipoate-dependent enzymes.</text>
</comment>
<dbReference type="EMBL" id="ATHI01000029">
    <property type="protein sequence ID" value="EPR31394.1"/>
    <property type="molecule type" value="Genomic_DNA"/>
</dbReference>
<feature type="binding site" evidence="5 8">
    <location>
        <begin position="139"/>
        <end position="141"/>
    </location>
    <ligand>
        <name>substrate</name>
    </ligand>
</feature>
<evidence type="ECO:0000259" key="10">
    <source>
        <dbReference type="PROSITE" id="PS51733"/>
    </source>
</evidence>
<evidence type="ECO:0000256" key="7">
    <source>
        <dbReference type="PIRSR" id="PIRSR016262-1"/>
    </source>
</evidence>
<dbReference type="Pfam" id="PF21948">
    <property type="entry name" value="LplA-B_cat"/>
    <property type="match status" value="1"/>
</dbReference>
<keyword evidence="3 5" id="KW-0012">Acyltransferase</keyword>
<comment type="caution">
    <text evidence="11">The sequence shown here is derived from an EMBL/GenBank/DDBJ whole genome shotgun (WGS) entry which is preliminary data.</text>
</comment>
<dbReference type="PROSITE" id="PS51733">
    <property type="entry name" value="BPL_LPL_CATALYTIC"/>
    <property type="match status" value="1"/>
</dbReference>
<feature type="active site" description="Acyl-thioester intermediate" evidence="5 7">
    <location>
        <position position="170"/>
    </location>
</feature>
<comment type="catalytic activity">
    <reaction evidence="5 6">
        <text>octanoyl-[ACP] + L-lysyl-[protein] = N(6)-octanoyl-L-lysyl-[protein] + holo-[ACP] + H(+)</text>
        <dbReference type="Rhea" id="RHEA:17665"/>
        <dbReference type="Rhea" id="RHEA-COMP:9636"/>
        <dbReference type="Rhea" id="RHEA-COMP:9685"/>
        <dbReference type="Rhea" id="RHEA-COMP:9752"/>
        <dbReference type="Rhea" id="RHEA-COMP:9928"/>
        <dbReference type="ChEBI" id="CHEBI:15378"/>
        <dbReference type="ChEBI" id="CHEBI:29969"/>
        <dbReference type="ChEBI" id="CHEBI:64479"/>
        <dbReference type="ChEBI" id="CHEBI:78463"/>
        <dbReference type="ChEBI" id="CHEBI:78809"/>
        <dbReference type="EC" id="2.3.1.181"/>
    </reaction>
</comment>
<evidence type="ECO:0000256" key="6">
    <source>
        <dbReference type="PIRNR" id="PIRNR016262"/>
    </source>
</evidence>
<dbReference type="eggNOG" id="COG0321">
    <property type="taxonomic scope" value="Bacteria"/>
</dbReference>
<comment type="subcellular location">
    <subcellularLocation>
        <location evidence="5">Cytoplasm</location>
    </subcellularLocation>
</comment>
<dbReference type="UniPathway" id="UPA00538">
    <property type="reaction ID" value="UER00592"/>
</dbReference>
<dbReference type="PANTHER" id="PTHR10993:SF7">
    <property type="entry name" value="LIPOYLTRANSFERASE 2, MITOCHONDRIAL-RELATED"/>
    <property type="match status" value="1"/>
</dbReference>
<sequence>MRIVDLGRAAYAEVEAVQQARLMEVAEGGEDTLFLVEHPPVITIGRHGGGEHLLAAPDFLASRGIELAHSARGGKITCHFPGQLVAYPVVRIAARPGGLRRFFDDLEDAVVETAGIFGVAAERREGFPGVWTARGKLCSIGVAVKRWVTWHGLALNVGEDLSLFDLITLCGIEGARPTSLAIERGEAPPMESVKETLSHALATRLAHPTLA</sequence>
<dbReference type="RefSeq" id="WP_020887680.1">
    <property type="nucleotide sequence ID" value="NZ_ATHI01000029.1"/>
</dbReference>
<dbReference type="PROSITE" id="PS01313">
    <property type="entry name" value="LIPB"/>
    <property type="match status" value="1"/>
</dbReference>
<dbReference type="GO" id="GO:0033819">
    <property type="term" value="F:lipoyl(octanoyl) transferase activity"/>
    <property type="evidence" value="ECO:0007669"/>
    <property type="project" value="UniProtKB-EC"/>
</dbReference>
<proteinExistence type="inferred from homology"/>
<name>S7UBX4_9BACT</name>
<dbReference type="InterPro" id="IPR020605">
    <property type="entry name" value="Octanoyltransferase_CS"/>
</dbReference>
<feature type="binding site" evidence="5 8">
    <location>
        <begin position="152"/>
        <end position="154"/>
    </location>
    <ligand>
        <name>substrate</name>
    </ligand>
</feature>
<feature type="binding site" evidence="5 8">
    <location>
        <begin position="72"/>
        <end position="79"/>
    </location>
    <ligand>
        <name>substrate</name>
    </ligand>
</feature>
<dbReference type="PANTHER" id="PTHR10993">
    <property type="entry name" value="OCTANOYLTRANSFERASE"/>
    <property type="match status" value="1"/>
</dbReference>
<gene>
    <name evidence="5" type="primary">lipB</name>
    <name evidence="11" type="ORF">dsat_0983</name>
</gene>
<comment type="pathway">
    <text evidence="1 5 6">Protein modification; protein lipoylation via endogenous pathway; protein N(6)-(lipoyl)lysine from octanoyl-[acyl-carrier-protein]: step 1/2.</text>
</comment>
<evidence type="ECO:0000256" key="8">
    <source>
        <dbReference type="PIRSR" id="PIRSR016262-2"/>
    </source>
</evidence>
<dbReference type="AlphaFoldDB" id="S7UBX4"/>
<organism evidence="11 12">
    <name type="scientific">Alkalidesulfovibrio alkalitolerans DSM 16529</name>
    <dbReference type="NCBI Taxonomy" id="1121439"/>
    <lineage>
        <taxon>Bacteria</taxon>
        <taxon>Pseudomonadati</taxon>
        <taxon>Thermodesulfobacteriota</taxon>
        <taxon>Desulfovibrionia</taxon>
        <taxon>Desulfovibrionales</taxon>
        <taxon>Desulfovibrionaceae</taxon>
        <taxon>Alkalidesulfovibrio</taxon>
    </lineage>
</organism>
<evidence type="ECO:0000256" key="1">
    <source>
        <dbReference type="ARBA" id="ARBA00004821"/>
    </source>
</evidence>
<dbReference type="GO" id="GO:0009249">
    <property type="term" value="P:protein lipoylation"/>
    <property type="evidence" value="ECO:0007669"/>
    <property type="project" value="InterPro"/>
</dbReference>
<dbReference type="PIRSF" id="PIRSF016262">
    <property type="entry name" value="LPLase"/>
    <property type="match status" value="1"/>
</dbReference>
<comment type="similarity">
    <text evidence="5 6">Belongs to the LipB family.</text>
</comment>
<dbReference type="CDD" id="cd16444">
    <property type="entry name" value="LipB"/>
    <property type="match status" value="1"/>
</dbReference>
<dbReference type="HAMAP" id="MF_00013">
    <property type="entry name" value="LipB"/>
    <property type="match status" value="1"/>
</dbReference>
<reference evidence="11 12" key="1">
    <citation type="journal article" date="2013" name="Genome Announc.">
        <title>Draft genome sequences for three mercury-methylating, sulfate-reducing bacteria.</title>
        <authorList>
            <person name="Brown S.D."/>
            <person name="Hurt R.A.Jr."/>
            <person name="Gilmour C.C."/>
            <person name="Elias D.A."/>
        </authorList>
    </citation>
    <scope>NUCLEOTIDE SEQUENCE [LARGE SCALE GENOMIC DNA]</scope>
    <source>
        <strain evidence="11 12">DSM 16529</strain>
    </source>
</reference>
<evidence type="ECO:0000313" key="11">
    <source>
        <dbReference type="EMBL" id="EPR31394.1"/>
    </source>
</evidence>
<evidence type="ECO:0000256" key="5">
    <source>
        <dbReference type="HAMAP-Rule" id="MF_00013"/>
    </source>
</evidence>
<dbReference type="InterPro" id="IPR004143">
    <property type="entry name" value="BPL_LPL_catalytic"/>
</dbReference>
<feature type="site" description="Lowers pKa of active site Cys" evidence="5 9">
    <location>
        <position position="136"/>
    </location>
</feature>
<evidence type="ECO:0000256" key="9">
    <source>
        <dbReference type="PIRSR" id="PIRSR016262-3"/>
    </source>
</evidence>
<dbReference type="STRING" id="1121439.dsat_0983"/>
<dbReference type="NCBIfam" id="TIGR00214">
    <property type="entry name" value="lipB"/>
    <property type="match status" value="1"/>
</dbReference>
<keyword evidence="12" id="KW-1185">Reference proteome</keyword>
<dbReference type="InterPro" id="IPR000544">
    <property type="entry name" value="Octanoyltransferase"/>
</dbReference>
<accession>S7UBX4</accession>
<keyword evidence="5" id="KW-0963">Cytoplasm</keyword>
<evidence type="ECO:0000256" key="3">
    <source>
        <dbReference type="ARBA" id="ARBA00023315"/>
    </source>
</evidence>
<dbReference type="PATRIC" id="fig|1121439.3.peg.2354"/>
<keyword evidence="2 5" id="KW-0808">Transferase</keyword>
<evidence type="ECO:0000313" key="12">
    <source>
        <dbReference type="Proteomes" id="UP000014975"/>
    </source>
</evidence>
<evidence type="ECO:0000256" key="2">
    <source>
        <dbReference type="ARBA" id="ARBA00022679"/>
    </source>
</evidence>
<dbReference type="GO" id="GO:0005737">
    <property type="term" value="C:cytoplasm"/>
    <property type="evidence" value="ECO:0007669"/>
    <property type="project" value="UniProtKB-SubCell"/>
</dbReference>
<protein>
    <recommendedName>
        <fullName evidence="5 6">Octanoyltransferase</fullName>
        <ecNumber evidence="5 6">2.3.1.181</ecNumber>
    </recommendedName>
    <alternativeName>
        <fullName evidence="5">Lipoate-protein ligase B</fullName>
    </alternativeName>
    <alternativeName>
        <fullName evidence="5">Lipoyl/octanoyl transferase</fullName>
    </alternativeName>
    <alternativeName>
        <fullName evidence="5">Octanoyl-[acyl-carrier-protein]-protein N-octanoyltransferase</fullName>
    </alternativeName>
</protein>
<dbReference type="Proteomes" id="UP000014975">
    <property type="component" value="Unassembled WGS sequence"/>
</dbReference>
<comment type="function">
    <text evidence="4 5 6">Catalyzes the transfer of endogenously produced octanoic acid from octanoyl-acyl-carrier-protein onto the lipoyl domains of lipoate-dependent enzymes. Lipoyl-ACP can also act as a substrate although octanoyl-ACP is likely to be the physiological substrate.</text>
</comment>
<evidence type="ECO:0000256" key="4">
    <source>
        <dbReference type="ARBA" id="ARBA00024732"/>
    </source>
</evidence>
<feature type="domain" description="BPL/LPL catalytic" evidence="10">
    <location>
        <begin position="27"/>
        <end position="209"/>
    </location>
</feature>
<dbReference type="Gene3D" id="3.30.930.10">
    <property type="entry name" value="Bira Bifunctional Protein, Domain 2"/>
    <property type="match status" value="1"/>
</dbReference>
<dbReference type="SUPFAM" id="SSF55681">
    <property type="entry name" value="Class II aaRS and biotin synthetases"/>
    <property type="match status" value="1"/>
</dbReference>
<dbReference type="OrthoDB" id="9787061at2"/>
<dbReference type="EC" id="2.3.1.181" evidence="5 6"/>